<name>Q1MPF6_LAWIP</name>
<proteinExistence type="predicted"/>
<protein>
    <submittedName>
        <fullName evidence="3">Cobalamin biosynthesis protein CbiK, Co2+ chelatase</fullName>
    </submittedName>
</protein>
<feature type="binding site" evidence="2">
    <location>
        <position position="147"/>
    </location>
    <ligand>
        <name>Co(2+)</name>
        <dbReference type="ChEBI" id="CHEBI:48828"/>
    </ligand>
</feature>
<dbReference type="RefSeq" id="WP_011527150.1">
    <property type="nucleotide sequence ID" value="NC_008011.1"/>
</dbReference>
<dbReference type="Proteomes" id="UP000002430">
    <property type="component" value="Chromosome"/>
</dbReference>
<accession>Q1MPF6</accession>
<keyword evidence="2" id="KW-0479">Metal-binding</keyword>
<dbReference type="Pfam" id="PF06180">
    <property type="entry name" value="CbiK"/>
    <property type="match status" value="1"/>
</dbReference>
<gene>
    <name evidence="3" type="ordered locus">LI1067</name>
</gene>
<evidence type="ECO:0000256" key="2">
    <source>
        <dbReference type="PIRSR" id="PIRSR033579-3"/>
    </source>
</evidence>
<dbReference type="GO" id="GO:0046872">
    <property type="term" value="F:metal ion binding"/>
    <property type="evidence" value="ECO:0007669"/>
    <property type="project" value="UniProtKB-KW"/>
</dbReference>
<evidence type="ECO:0000313" key="3">
    <source>
        <dbReference type="EMBL" id="CAJ55121.1"/>
    </source>
</evidence>
<reference evidence="3 4" key="1">
    <citation type="submission" date="2005-11" db="EMBL/GenBank/DDBJ databases">
        <title>The complete genome sequence of Lawsonia intracellularis: the causative agent of proliferative enteropathy.</title>
        <authorList>
            <person name="Kaur K."/>
            <person name="Zhang Q."/>
            <person name="Beckler D."/>
            <person name="Munir S."/>
            <person name="Li L."/>
            <person name="Kinsley K."/>
            <person name="Herron L."/>
            <person name="Peterson A."/>
            <person name="May B."/>
            <person name="Singh S."/>
            <person name="Gebhart C."/>
            <person name="Kapur V."/>
        </authorList>
    </citation>
    <scope>NUCLEOTIDE SEQUENCE [LARGE SCALE GENOMIC DNA]</scope>
    <source>
        <strain evidence="3 4">PHE/MN1-00</strain>
    </source>
</reference>
<dbReference type="SUPFAM" id="SSF53800">
    <property type="entry name" value="Chelatase"/>
    <property type="match status" value="1"/>
</dbReference>
<feature type="active site" description="Proton acceptor" evidence="1">
    <location>
        <position position="147"/>
    </location>
</feature>
<organism evidence="3 4">
    <name type="scientific">Lawsonia intracellularis (strain PHE/MN1-00)</name>
    <dbReference type="NCBI Taxonomy" id="363253"/>
    <lineage>
        <taxon>Bacteria</taxon>
        <taxon>Pseudomonadati</taxon>
        <taxon>Thermodesulfobacteriota</taxon>
        <taxon>Desulfovibrionia</taxon>
        <taxon>Desulfovibrionales</taxon>
        <taxon>Desulfovibrionaceae</taxon>
        <taxon>Lawsonia</taxon>
    </lineage>
</organism>
<evidence type="ECO:0000256" key="1">
    <source>
        <dbReference type="PIRSR" id="PIRSR033579-1"/>
    </source>
</evidence>
<feature type="binding site" evidence="2">
    <location>
        <position position="208"/>
    </location>
    <ligand>
        <name>Co(2+)</name>
        <dbReference type="ChEBI" id="CHEBI:48828"/>
    </ligand>
</feature>
<dbReference type="OrthoDB" id="9770331at2"/>
<dbReference type="Gene3D" id="3.40.50.1400">
    <property type="match status" value="2"/>
</dbReference>
<dbReference type="KEGG" id="lip:LI1067"/>
<keyword evidence="4" id="KW-1185">Reference proteome</keyword>
<dbReference type="EMBL" id="AM180252">
    <property type="protein sequence ID" value="CAJ55121.1"/>
    <property type="molecule type" value="Genomic_DNA"/>
</dbReference>
<sequence length="263" mass="29837">MKYGILLTTFGSFNLYCKVSFSNFESQVQECFPTIPIRWAFTSNALKKQNIFRDEKIGLLDEVLSKMAFEQFTHIAVQPLQVIAGMEYSGIVSKIKILGERLGFSSILVGEPLITSSIHSIERVKEAIFSVIPYKRKQTEPVIFMGHGNKSMFKDKYRTLSIAVRNNDPLVFIGTMDGSYRLEHILSALENALQTVWLMPFFTIIGKHVLEDMVGKSPNSWQSRLEAAGFSCIPILKGLLDNKAFSDIWIEHLKIVITNLYNT</sequence>
<dbReference type="HOGENOM" id="CLU_036584_1_0_7"/>
<dbReference type="GO" id="GO:0016852">
    <property type="term" value="F:sirohydrochlorin cobaltochelatase activity"/>
    <property type="evidence" value="ECO:0007669"/>
    <property type="project" value="InterPro"/>
</dbReference>
<evidence type="ECO:0000313" key="4">
    <source>
        <dbReference type="Proteomes" id="UP000002430"/>
    </source>
</evidence>
<keyword evidence="2" id="KW-0170">Cobalt</keyword>
<dbReference type="STRING" id="363253.LI1067"/>
<dbReference type="GO" id="GO:0019251">
    <property type="term" value="P:anaerobic cobalamin biosynthetic process"/>
    <property type="evidence" value="ECO:0007669"/>
    <property type="project" value="InterPro"/>
</dbReference>
<dbReference type="AlphaFoldDB" id="Q1MPF6"/>
<dbReference type="eggNOG" id="COG4822">
    <property type="taxonomic scope" value="Bacteria"/>
</dbReference>
<dbReference type="InterPro" id="IPR010388">
    <property type="entry name" value="Anaerobic_Co-chelatase"/>
</dbReference>
<dbReference type="PIRSF" id="PIRSF033579">
    <property type="entry name" value="Anaer_Co_chel"/>
    <property type="match status" value="1"/>
</dbReference>